<dbReference type="AlphaFoldDB" id="A0A176RWB0"/>
<accession>A0A176RWB0</accession>
<organism evidence="1 2">
    <name type="scientific">Candidatus Thiomargarita nelsonii</name>
    <dbReference type="NCBI Taxonomy" id="1003181"/>
    <lineage>
        <taxon>Bacteria</taxon>
        <taxon>Pseudomonadati</taxon>
        <taxon>Pseudomonadota</taxon>
        <taxon>Gammaproteobacteria</taxon>
        <taxon>Thiotrichales</taxon>
        <taxon>Thiotrichaceae</taxon>
        <taxon>Thiomargarita</taxon>
    </lineage>
</organism>
<sequence length="116" mass="12765">MTDQYTDPPPLGLAGKMANSFIHSPLSPLFFFAKLVGKFATTIPPRIFRLFLSLAKGKGRIACGQKCKGGMDSYKSPSHIMTLLSKSIIFLNNNILAKTKHNQAQFASAKMLKYAK</sequence>
<evidence type="ECO:0000313" key="1">
    <source>
        <dbReference type="EMBL" id="OAD20017.1"/>
    </source>
</evidence>
<dbReference type="EMBL" id="LUTY01002577">
    <property type="protein sequence ID" value="OAD20017.1"/>
    <property type="molecule type" value="Genomic_DNA"/>
</dbReference>
<evidence type="ECO:0000313" key="2">
    <source>
        <dbReference type="Proteomes" id="UP000076962"/>
    </source>
</evidence>
<dbReference type="Proteomes" id="UP000076962">
    <property type="component" value="Unassembled WGS sequence"/>
</dbReference>
<comment type="caution">
    <text evidence="1">The sequence shown here is derived from an EMBL/GenBank/DDBJ whole genome shotgun (WGS) entry which is preliminary data.</text>
</comment>
<name>A0A176RWB0_9GAMM</name>
<reference evidence="1 2" key="1">
    <citation type="submission" date="2016-05" db="EMBL/GenBank/DDBJ databases">
        <title>Single-cell genome of chain-forming Candidatus Thiomargarita nelsonii and comparison to other large sulfur-oxidizing bacteria.</title>
        <authorList>
            <person name="Winkel M."/>
            <person name="Salman V."/>
            <person name="Woyke T."/>
            <person name="Schulz-Vogt H."/>
            <person name="Richter M."/>
            <person name="Flood B."/>
            <person name="Bailey J."/>
            <person name="Amann R."/>
            <person name="Mussmann M."/>
        </authorList>
    </citation>
    <scope>NUCLEOTIDE SEQUENCE [LARGE SCALE GENOMIC DNA]</scope>
    <source>
        <strain evidence="1 2">THI036</strain>
    </source>
</reference>
<proteinExistence type="predicted"/>
<gene>
    <name evidence="1" type="ORF">THIOM_004303</name>
</gene>
<protein>
    <submittedName>
        <fullName evidence="1">Uncharacterized protein</fullName>
    </submittedName>
</protein>
<keyword evidence="2" id="KW-1185">Reference proteome</keyword>